<evidence type="ECO:0000256" key="3">
    <source>
        <dbReference type="ARBA" id="ARBA00009327"/>
    </source>
</evidence>
<feature type="transmembrane region" description="Helical" evidence="14">
    <location>
        <begin position="895"/>
        <end position="913"/>
    </location>
</feature>
<dbReference type="EMBL" id="CP081958">
    <property type="protein sequence ID" value="QZP39098.1"/>
    <property type="molecule type" value="Genomic_DNA"/>
</dbReference>
<gene>
    <name evidence="17" type="ORF">K6T50_10825</name>
</gene>
<dbReference type="Pfam" id="PF18204">
    <property type="entry name" value="PGF-CTERM"/>
    <property type="match status" value="1"/>
</dbReference>
<evidence type="ECO:0000256" key="12">
    <source>
        <dbReference type="ARBA" id="ARBA00023180"/>
    </source>
</evidence>
<keyword evidence="18" id="KW-1185">Reference proteome</keyword>
<dbReference type="InterPro" id="IPR026371">
    <property type="entry name" value="PGF_CTERM"/>
</dbReference>
<feature type="domain" description="DUF7827" evidence="16">
    <location>
        <begin position="397"/>
        <end position="518"/>
    </location>
</feature>
<feature type="domain" description="PGF-CTERM archaeal protein-sorting signal" evidence="15">
    <location>
        <begin position="893"/>
        <end position="915"/>
    </location>
</feature>
<evidence type="ECO:0000256" key="7">
    <source>
        <dbReference type="ARBA" id="ARBA00022601"/>
    </source>
</evidence>
<organism evidence="17 18">
    <name type="scientific">Halobaculum magnesiiphilum</name>
    <dbReference type="NCBI Taxonomy" id="1017351"/>
    <lineage>
        <taxon>Archaea</taxon>
        <taxon>Methanobacteriati</taxon>
        <taxon>Methanobacteriota</taxon>
        <taxon>Stenosarchaea group</taxon>
        <taxon>Halobacteria</taxon>
        <taxon>Halobacteriales</taxon>
        <taxon>Haloferacaceae</taxon>
        <taxon>Halobaculum</taxon>
    </lineage>
</organism>
<feature type="region of interest" description="Disordered" evidence="13">
    <location>
        <begin position="839"/>
        <end position="893"/>
    </location>
</feature>
<feature type="compositionally biased region" description="Low complexity" evidence="13">
    <location>
        <begin position="841"/>
        <end position="893"/>
    </location>
</feature>
<dbReference type="AlphaFoldDB" id="A0A8T8WGX9"/>
<proteinExistence type="inferred from homology"/>
<evidence type="ECO:0000256" key="5">
    <source>
        <dbReference type="ARBA" id="ARBA00022512"/>
    </source>
</evidence>
<evidence type="ECO:0000256" key="2">
    <source>
        <dbReference type="ARBA" id="ARBA00004237"/>
    </source>
</evidence>
<evidence type="ECO:0000256" key="1">
    <source>
        <dbReference type="ARBA" id="ARBA00004236"/>
    </source>
</evidence>
<evidence type="ECO:0000256" key="6">
    <source>
        <dbReference type="ARBA" id="ARBA00022525"/>
    </source>
</evidence>
<evidence type="ECO:0000256" key="4">
    <source>
        <dbReference type="ARBA" id="ARBA00022475"/>
    </source>
</evidence>
<dbReference type="GO" id="GO:0005886">
    <property type="term" value="C:plasma membrane"/>
    <property type="evidence" value="ECO:0007669"/>
    <property type="project" value="UniProtKB-SubCell"/>
</dbReference>
<protein>
    <submittedName>
        <fullName evidence="17">Surface glycoprotein</fullName>
    </submittedName>
</protein>
<dbReference type="InterPro" id="IPR026452">
    <property type="entry name" value="Surf_glycop_sig_pep"/>
</dbReference>
<dbReference type="GeneID" id="67178641"/>
<evidence type="ECO:0000256" key="11">
    <source>
        <dbReference type="ARBA" id="ARBA00023136"/>
    </source>
</evidence>
<evidence type="ECO:0000259" key="15">
    <source>
        <dbReference type="Pfam" id="PF18204"/>
    </source>
</evidence>
<keyword evidence="8 14" id="KW-0812">Transmembrane</keyword>
<evidence type="ECO:0000256" key="14">
    <source>
        <dbReference type="SAM" id="Phobius"/>
    </source>
</evidence>
<dbReference type="Proteomes" id="UP000826254">
    <property type="component" value="Chromosome"/>
</dbReference>
<comment type="similarity">
    <text evidence="3">Belongs to the halobacterial S-layer protein family.</text>
</comment>
<dbReference type="NCBIfam" id="TIGR04207">
    <property type="entry name" value="halo_sig_pep"/>
    <property type="match status" value="1"/>
</dbReference>
<dbReference type="NCBIfam" id="NF045517">
    <property type="entry name" value="halo_surf_dom"/>
    <property type="match status" value="1"/>
</dbReference>
<keyword evidence="5" id="KW-0134">Cell wall</keyword>
<reference evidence="17 18" key="1">
    <citation type="journal article" date="2021" name="Int. J. Syst. Evol. Microbiol.">
        <title>Halobaculum halophilum sp. nov. and Halobaculum salinum sp. nov., isolated from salt lake and saline soil.</title>
        <authorList>
            <person name="Cui H.L."/>
            <person name="Shi X.W."/>
            <person name="Yin X.M."/>
            <person name="Yang X.Y."/>
            <person name="Hou J."/>
            <person name="Zhu L."/>
        </authorList>
    </citation>
    <scope>NUCLEOTIDE SEQUENCE [LARGE SCALE GENOMIC DNA]</scope>
    <source>
        <strain evidence="17 18">NBRC 109044</strain>
    </source>
</reference>
<dbReference type="Pfam" id="PF25162">
    <property type="entry name" value="DUF7827"/>
    <property type="match status" value="1"/>
</dbReference>
<dbReference type="NCBIfam" id="TIGR04126">
    <property type="entry name" value="PGF_CTERM"/>
    <property type="match status" value="1"/>
</dbReference>
<keyword evidence="4" id="KW-1003">Cell membrane</keyword>
<keyword evidence="9" id="KW-0732">Signal</keyword>
<keyword evidence="12" id="KW-0325">Glycoprotein</keyword>
<evidence type="ECO:0000313" key="17">
    <source>
        <dbReference type="EMBL" id="QZP39098.1"/>
    </source>
</evidence>
<evidence type="ECO:0000313" key="18">
    <source>
        <dbReference type="Proteomes" id="UP000826254"/>
    </source>
</evidence>
<keyword evidence="10 14" id="KW-1133">Transmembrane helix</keyword>
<dbReference type="KEGG" id="hmp:K6T50_10825"/>
<name>A0A8T8WGX9_9EURY</name>
<dbReference type="GO" id="GO:0030115">
    <property type="term" value="C:S-layer"/>
    <property type="evidence" value="ECO:0007669"/>
    <property type="project" value="UniProtKB-SubCell"/>
</dbReference>
<keyword evidence="6" id="KW-0964">Secreted</keyword>
<comment type="subcellular location">
    <subcellularLocation>
        <location evidence="1">Cell membrane</location>
    </subcellularLocation>
    <subcellularLocation>
        <location evidence="2">Secreted</location>
        <location evidence="2">Cell wall</location>
        <location evidence="2">S-layer</location>
    </subcellularLocation>
</comment>
<dbReference type="RefSeq" id="WP_222608896.1">
    <property type="nucleotide sequence ID" value="NZ_CP081958.1"/>
</dbReference>
<accession>A0A8T8WGX9</accession>
<evidence type="ECO:0000256" key="8">
    <source>
        <dbReference type="ARBA" id="ARBA00022692"/>
    </source>
</evidence>
<evidence type="ECO:0000256" key="9">
    <source>
        <dbReference type="ARBA" id="ARBA00022729"/>
    </source>
</evidence>
<evidence type="ECO:0000259" key="16">
    <source>
        <dbReference type="Pfam" id="PF25162"/>
    </source>
</evidence>
<evidence type="ECO:0000256" key="13">
    <source>
        <dbReference type="SAM" id="MobiDB-lite"/>
    </source>
</evidence>
<evidence type="ECO:0000256" key="10">
    <source>
        <dbReference type="ARBA" id="ARBA00022989"/>
    </source>
</evidence>
<keyword evidence="11 14" id="KW-0472">Membrane</keyword>
<sequence>MTETNNKIRALFLTALMVFSVFAGTVAFTGTAAAANATLSGVDSSVQAGNDITFDASAANADNITVWIDENEDNALNSSEVNDTFTGASVTDGTLTVPSDLPEGDYVLAAAENTSSPTTADDTFTFTVDNSGPSVNSVVHYDNDTSSGEDGELEIAFSENISSGTITLYDEDGSVVDTPYSVSGNMNNGQFLVDVAGDVNPRVDVVNIDVEDSAGNAISDNFSVTFASTTIKNVTNNDATAFEGSTVAVVDSTGLDSSVEVTGPNDFFFSGTTGTNSQVYTFDTGDRDLGDYNVTFSSGPDQILTLRNLGLDASVDEENITVEEALTGEISANNGNRDVDVDVLDSDDDVVAEDTVTLDGSGNGAFDAGTLEDTGDYTVEVTDVATGVTVTAGNVTVNEAEEGEAALSEGTVTVTQGDNAQFTVEFSGGATEGTVLIGDIEEDGYQANVTVTEDSDDDQVTFTFNTYTAGGAGTTVSLAGDSVGTDDEVTLTNDGDADYEQLSDILDTGDYIVSTSTGDAVATADSPDEVGTLIIEQREAPSQQLWRTSDTTLEAVADAIDDEDEDEVAAITSAVENDQVTQTDTVAIDPDGSMDDILVHQVTAPGLEGLLDDVSADGDSTTEALYQATQETNDYGQPAVEILFEETNPGSNAEATSLNVSTLTASEATSALTVVYDDSSSNYYVFVDTAALEDAGFEDGDNVETDINVQSDRLLDIDDDVDAEGAEDEYQTAAANFSVEEADGSFDVNEDDEVEAVAGNASITGTTNVAPGTEFTVRVQSTEETQPRFIETQTVTVQADGTFEATFNLNDNAAGDTFTASVRQAGFSASADGVLVESVSTPTATPDDGTPTDTATPDDGTPTATATPDEGTPTATATPDEGTPTATQTSTSTPGFGAVLAVIALIGAALLAVRRDN</sequence>
<dbReference type="InterPro" id="IPR057149">
    <property type="entry name" value="DUF7827"/>
</dbReference>
<keyword evidence="7" id="KW-0701">S-layer</keyword>